<name>A0A4R8DN52_9BACT</name>
<dbReference type="EMBL" id="SODV01000001">
    <property type="protein sequence ID" value="TDW99218.1"/>
    <property type="molecule type" value="Genomic_DNA"/>
</dbReference>
<organism evidence="2 3">
    <name type="scientific">Dinghuibacter silviterrae</name>
    <dbReference type="NCBI Taxonomy" id="1539049"/>
    <lineage>
        <taxon>Bacteria</taxon>
        <taxon>Pseudomonadati</taxon>
        <taxon>Bacteroidota</taxon>
        <taxon>Chitinophagia</taxon>
        <taxon>Chitinophagales</taxon>
        <taxon>Chitinophagaceae</taxon>
        <taxon>Dinghuibacter</taxon>
    </lineage>
</organism>
<reference evidence="2 3" key="1">
    <citation type="submission" date="2019-03" db="EMBL/GenBank/DDBJ databases">
        <title>Genomic Encyclopedia of Type Strains, Phase IV (KMG-IV): sequencing the most valuable type-strain genomes for metagenomic binning, comparative biology and taxonomic classification.</title>
        <authorList>
            <person name="Goeker M."/>
        </authorList>
    </citation>
    <scope>NUCLEOTIDE SEQUENCE [LARGE SCALE GENOMIC DNA]</scope>
    <source>
        <strain evidence="2 3">DSM 100059</strain>
    </source>
</reference>
<dbReference type="RefSeq" id="WP_133989744.1">
    <property type="nucleotide sequence ID" value="NZ_SODV01000001.1"/>
</dbReference>
<dbReference type="AlphaFoldDB" id="A0A4R8DN52"/>
<feature type="signal peptide" evidence="1">
    <location>
        <begin position="1"/>
        <end position="23"/>
    </location>
</feature>
<feature type="chain" id="PRO_5020947946" evidence="1">
    <location>
        <begin position="24"/>
        <end position="110"/>
    </location>
</feature>
<evidence type="ECO:0000256" key="1">
    <source>
        <dbReference type="SAM" id="SignalP"/>
    </source>
</evidence>
<gene>
    <name evidence="2" type="ORF">EDB95_0227</name>
</gene>
<dbReference type="Proteomes" id="UP000294498">
    <property type="component" value="Unassembled WGS sequence"/>
</dbReference>
<protein>
    <submittedName>
        <fullName evidence="2">Uncharacterized protein</fullName>
    </submittedName>
</protein>
<sequence>MRKITAICLFCTLILSQYGRFLAYMQCTISGLVSPGEPCDCEKQVPADYRADARDLPPPKGMNVVFEEYYLPVSPWAMQTPPGLRPDAPTRGCPGYTFTRLTDIFRPPRA</sequence>
<accession>A0A4R8DN52</accession>
<evidence type="ECO:0000313" key="2">
    <source>
        <dbReference type="EMBL" id="TDW99218.1"/>
    </source>
</evidence>
<comment type="caution">
    <text evidence="2">The sequence shown here is derived from an EMBL/GenBank/DDBJ whole genome shotgun (WGS) entry which is preliminary data.</text>
</comment>
<proteinExistence type="predicted"/>
<keyword evidence="3" id="KW-1185">Reference proteome</keyword>
<evidence type="ECO:0000313" key="3">
    <source>
        <dbReference type="Proteomes" id="UP000294498"/>
    </source>
</evidence>
<keyword evidence="1" id="KW-0732">Signal</keyword>